<dbReference type="Gene3D" id="3.40.50.720">
    <property type="entry name" value="NAD(P)-binding Rossmann-like Domain"/>
    <property type="match status" value="1"/>
</dbReference>
<dbReference type="EMBL" id="MU839048">
    <property type="protein sequence ID" value="KAK1761868.1"/>
    <property type="molecule type" value="Genomic_DNA"/>
</dbReference>
<organism evidence="1 2">
    <name type="scientific">Phialemonium atrogriseum</name>
    <dbReference type="NCBI Taxonomy" id="1093897"/>
    <lineage>
        <taxon>Eukaryota</taxon>
        <taxon>Fungi</taxon>
        <taxon>Dikarya</taxon>
        <taxon>Ascomycota</taxon>
        <taxon>Pezizomycotina</taxon>
        <taxon>Sordariomycetes</taxon>
        <taxon>Sordariomycetidae</taxon>
        <taxon>Cephalothecales</taxon>
        <taxon>Cephalothecaceae</taxon>
        <taxon>Phialemonium</taxon>
    </lineage>
</organism>
<keyword evidence="2" id="KW-1185">Reference proteome</keyword>
<name>A0AAJ0BR45_9PEZI</name>
<dbReference type="AlphaFoldDB" id="A0AAJ0BR45"/>
<evidence type="ECO:0000313" key="1">
    <source>
        <dbReference type="EMBL" id="KAK1761868.1"/>
    </source>
</evidence>
<dbReference type="SUPFAM" id="SSF51735">
    <property type="entry name" value="NAD(P)-binding Rossmann-fold domains"/>
    <property type="match status" value="1"/>
</dbReference>
<comment type="caution">
    <text evidence="1">The sequence shown here is derived from an EMBL/GenBank/DDBJ whole genome shotgun (WGS) entry which is preliminary data.</text>
</comment>
<dbReference type="RefSeq" id="XP_060278081.1">
    <property type="nucleotide sequence ID" value="XM_060430362.1"/>
</dbReference>
<accession>A0AAJ0BR45</accession>
<dbReference type="InterPro" id="IPR036291">
    <property type="entry name" value="NAD(P)-bd_dom_sf"/>
</dbReference>
<sequence>MSRSDTLGLPNRQTLRISSLVTRSRLQVPQKWCVMLVMHPTPPRDPGTCAAAVSVADIAVLAVPYAEEEGPIALKVANWLGNTARKQVRCRRLLLGDRVRIVIVSAFQNTPTHRRRNLPHRLNRNVLVYSDDDSACEIAGELASPGGIRAEQASPLANSVAAEALTFVLILINRRYGIARSGI</sequence>
<dbReference type="GeneID" id="85313549"/>
<protein>
    <submittedName>
        <fullName evidence="1">Uncharacterized protein</fullName>
    </submittedName>
</protein>
<proteinExistence type="predicted"/>
<dbReference type="Proteomes" id="UP001244011">
    <property type="component" value="Unassembled WGS sequence"/>
</dbReference>
<reference evidence="1" key="1">
    <citation type="submission" date="2023-06" db="EMBL/GenBank/DDBJ databases">
        <title>Genome-scale phylogeny and comparative genomics of the fungal order Sordariales.</title>
        <authorList>
            <consortium name="Lawrence Berkeley National Laboratory"/>
            <person name="Hensen N."/>
            <person name="Bonometti L."/>
            <person name="Westerberg I."/>
            <person name="Brannstrom I.O."/>
            <person name="Guillou S."/>
            <person name="Cros-Aarteil S."/>
            <person name="Calhoun S."/>
            <person name="Haridas S."/>
            <person name="Kuo A."/>
            <person name="Mondo S."/>
            <person name="Pangilinan J."/>
            <person name="Riley R."/>
            <person name="Labutti K."/>
            <person name="Andreopoulos B."/>
            <person name="Lipzen A."/>
            <person name="Chen C."/>
            <person name="Yanf M."/>
            <person name="Daum C."/>
            <person name="Ng V."/>
            <person name="Clum A."/>
            <person name="Steindorff A."/>
            <person name="Ohm R."/>
            <person name="Martin F."/>
            <person name="Silar P."/>
            <person name="Natvig D."/>
            <person name="Lalanne C."/>
            <person name="Gautier V."/>
            <person name="Ament-Velasquez S.L."/>
            <person name="Kruys A."/>
            <person name="Hutchinson M.I."/>
            <person name="Powell A.J."/>
            <person name="Barry K."/>
            <person name="Miller A.N."/>
            <person name="Grigoriev I.V."/>
            <person name="Debuchy R."/>
            <person name="Gladieux P."/>
            <person name="Thoren M.H."/>
            <person name="Johannesson H."/>
        </authorList>
    </citation>
    <scope>NUCLEOTIDE SEQUENCE</scope>
    <source>
        <strain evidence="1">8032-3</strain>
    </source>
</reference>
<evidence type="ECO:0000313" key="2">
    <source>
        <dbReference type="Proteomes" id="UP001244011"/>
    </source>
</evidence>
<gene>
    <name evidence="1" type="ORF">QBC33DRAFT_564318</name>
</gene>